<dbReference type="GO" id="GO:0006654">
    <property type="term" value="P:phosphatidic acid biosynthetic process"/>
    <property type="evidence" value="ECO:0007669"/>
    <property type="project" value="TreeGrafter"/>
</dbReference>
<evidence type="ECO:0000256" key="3">
    <source>
        <dbReference type="ARBA" id="ARBA00023315"/>
    </source>
</evidence>
<organism evidence="5">
    <name type="scientific">Hellea balneolensis</name>
    <dbReference type="NCBI Taxonomy" id="287478"/>
    <lineage>
        <taxon>Bacteria</taxon>
        <taxon>Pseudomonadati</taxon>
        <taxon>Pseudomonadota</taxon>
        <taxon>Alphaproteobacteria</taxon>
        <taxon>Maricaulales</taxon>
        <taxon>Robiginitomaculaceae</taxon>
        <taxon>Hellea</taxon>
    </lineage>
</organism>
<comment type="caution">
    <text evidence="5">The sequence shown here is derived from an EMBL/GenBank/DDBJ whole genome shotgun (WGS) entry which is preliminary data.</text>
</comment>
<dbReference type="AlphaFoldDB" id="A0A7C3FZA4"/>
<dbReference type="SMART" id="SM00563">
    <property type="entry name" value="PlsC"/>
    <property type="match status" value="1"/>
</dbReference>
<dbReference type="Proteomes" id="UP000886042">
    <property type="component" value="Unassembled WGS sequence"/>
</dbReference>
<gene>
    <name evidence="5" type="ORF">ENJ46_03520</name>
</gene>
<protein>
    <submittedName>
        <fullName evidence="5">Glycerol acyltransferase</fullName>
    </submittedName>
</protein>
<keyword evidence="2" id="KW-0808">Transferase</keyword>
<dbReference type="GO" id="GO:0003841">
    <property type="term" value="F:1-acylglycerol-3-phosphate O-acyltransferase activity"/>
    <property type="evidence" value="ECO:0007669"/>
    <property type="project" value="TreeGrafter"/>
</dbReference>
<evidence type="ECO:0000256" key="2">
    <source>
        <dbReference type="ARBA" id="ARBA00022679"/>
    </source>
</evidence>
<proteinExistence type="predicted"/>
<dbReference type="SUPFAM" id="SSF69593">
    <property type="entry name" value="Glycerol-3-phosphate (1)-acyltransferase"/>
    <property type="match status" value="1"/>
</dbReference>
<feature type="domain" description="Phospholipid/glycerol acyltransferase" evidence="4">
    <location>
        <begin position="45"/>
        <end position="157"/>
    </location>
</feature>
<keyword evidence="3 5" id="KW-0012">Acyltransferase</keyword>
<name>A0A7C3FZA4_9PROT</name>
<dbReference type="PANTHER" id="PTHR10434:SF9">
    <property type="entry name" value="PHOSPHOLIPID_GLYCEROL ACYLTRANSFERASE DOMAIN-CONTAINING PROTEIN"/>
    <property type="match status" value="1"/>
</dbReference>
<evidence type="ECO:0000313" key="5">
    <source>
        <dbReference type="EMBL" id="HFB54970.1"/>
    </source>
</evidence>
<reference evidence="5" key="1">
    <citation type="journal article" date="2020" name="mSystems">
        <title>Genome- and Community-Level Interaction Insights into Carbon Utilization and Element Cycling Functions of Hydrothermarchaeota in Hydrothermal Sediment.</title>
        <authorList>
            <person name="Zhou Z."/>
            <person name="Liu Y."/>
            <person name="Xu W."/>
            <person name="Pan J."/>
            <person name="Luo Z.H."/>
            <person name="Li M."/>
        </authorList>
    </citation>
    <scope>NUCLEOTIDE SEQUENCE [LARGE SCALE GENOMIC DNA]</scope>
    <source>
        <strain evidence="5">HyVt-489</strain>
    </source>
</reference>
<dbReference type="EMBL" id="DRMN01000232">
    <property type="protein sequence ID" value="HFB54970.1"/>
    <property type="molecule type" value="Genomic_DNA"/>
</dbReference>
<sequence>MKRTDILSPSTPLKTNPVTRALGYVVLKMAGWRIVGTFPDEKKLLIIAAPHTSNWDYILAMAAKLYVGVRVRYLMKKELDVWPLSILVRGLGGIPVERGTKTDIIEQTCDWLNGQDQAWLGMSPEGTRSKTAHWKTGFLRIAQGANLPIVVVGIDGAKKQLILDKLIPASELRGANIKAKARELKTYCDEKFVAIRPEKQ</sequence>
<accession>A0A7C3FZA4</accession>
<comment type="pathway">
    <text evidence="1">Lipid metabolism.</text>
</comment>
<evidence type="ECO:0000259" key="4">
    <source>
        <dbReference type="SMART" id="SM00563"/>
    </source>
</evidence>
<evidence type="ECO:0000256" key="1">
    <source>
        <dbReference type="ARBA" id="ARBA00005189"/>
    </source>
</evidence>
<dbReference type="Pfam" id="PF01553">
    <property type="entry name" value="Acyltransferase"/>
    <property type="match status" value="1"/>
</dbReference>
<dbReference type="InterPro" id="IPR002123">
    <property type="entry name" value="Plipid/glycerol_acylTrfase"/>
</dbReference>
<dbReference type="PANTHER" id="PTHR10434">
    <property type="entry name" value="1-ACYL-SN-GLYCEROL-3-PHOSPHATE ACYLTRANSFERASE"/>
    <property type="match status" value="1"/>
</dbReference>